<name>A0AAV2NKM4_9HYME</name>
<dbReference type="Proteomes" id="UP001497644">
    <property type="component" value="Chromosome 2"/>
</dbReference>
<proteinExistence type="predicted"/>
<keyword evidence="2" id="KW-1185">Reference proteome</keyword>
<evidence type="ECO:0000313" key="1">
    <source>
        <dbReference type="EMBL" id="CAL1679856.1"/>
    </source>
</evidence>
<dbReference type="AlphaFoldDB" id="A0AAV2NKM4"/>
<accession>A0AAV2NKM4</accession>
<sequence length="130" mass="15031">MRYHLFLSIVAICEANIIKRGVDYTNLQTVYHGHGATSYQNVQIDNHDSIIIPANYRDQAEIVNLGGHHAYYEPIIQIVESHNDIDDIDISHSAPYEEFIIADVKSDVFGHYFNHDDEKHDYDLPIYENN</sequence>
<gene>
    <name evidence="1" type="ORF">LPLAT_LOCUS5970</name>
</gene>
<evidence type="ECO:0000313" key="2">
    <source>
        <dbReference type="Proteomes" id="UP001497644"/>
    </source>
</evidence>
<organism evidence="1 2">
    <name type="scientific">Lasius platythorax</name>
    <dbReference type="NCBI Taxonomy" id="488582"/>
    <lineage>
        <taxon>Eukaryota</taxon>
        <taxon>Metazoa</taxon>
        <taxon>Ecdysozoa</taxon>
        <taxon>Arthropoda</taxon>
        <taxon>Hexapoda</taxon>
        <taxon>Insecta</taxon>
        <taxon>Pterygota</taxon>
        <taxon>Neoptera</taxon>
        <taxon>Endopterygota</taxon>
        <taxon>Hymenoptera</taxon>
        <taxon>Apocrita</taxon>
        <taxon>Aculeata</taxon>
        <taxon>Formicoidea</taxon>
        <taxon>Formicidae</taxon>
        <taxon>Formicinae</taxon>
        <taxon>Lasius</taxon>
        <taxon>Lasius</taxon>
    </lineage>
</organism>
<dbReference type="EMBL" id="OZ034825">
    <property type="protein sequence ID" value="CAL1679856.1"/>
    <property type="molecule type" value="Genomic_DNA"/>
</dbReference>
<reference evidence="1" key="1">
    <citation type="submission" date="2024-04" db="EMBL/GenBank/DDBJ databases">
        <authorList>
            <consortium name="Molecular Ecology Group"/>
        </authorList>
    </citation>
    <scope>NUCLEOTIDE SEQUENCE</scope>
</reference>
<protein>
    <submittedName>
        <fullName evidence="1">Uncharacterized protein</fullName>
    </submittedName>
</protein>